<reference evidence="11" key="1">
    <citation type="journal article" date="2020" name="Stud. Mycol.">
        <title>101 Dothideomycetes genomes: a test case for predicting lifestyles and emergence of pathogens.</title>
        <authorList>
            <person name="Haridas S."/>
            <person name="Albert R."/>
            <person name="Binder M."/>
            <person name="Bloem J."/>
            <person name="Labutti K."/>
            <person name="Salamov A."/>
            <person name="Andreopoulos B."/>
            <person name="Baker S."/>
            <person name="Barry K."/>
            <person name="Bills G."/>
            <person name="Bluhm B."/>
            <person name="Cannon C."/>
            <person name="Castanera R."/>
            <person name="Culley D."/>
            <person name="Daum C."/>
            <person name="Ezra D."/>
            <person name="Gonzalez J."/>
            <person name="Henrissat B."/>
            <person name="Kuo A."/>
            <person name="Liang C."/>
            <person name="Lipzen A."/>
            <person name="Lutzoni F."/>
            <person name="Magnuson J."/>
            <person name="Mondo S."/>
            <person name="Nolan M."/>
            <person name="Ohm R."/>
            <person name="Pangilinan J."/>
            <person name="Park H.-J."/>
            <person name="Ramirez L."/>
            <person name="Alfaro M."/>
            <person name="Sun H."/>
            <person name="Tritt A."/>
            <person name="Yoshinaga Y."/>
            <person name="Zwiers L.-H."/>
            <person name="Turgeon B."/>
            <person name="Goodwin S."/>
            <person name="Spatafora J."/>
            <person name="Crous P."/>
            <person name="Grigoriev I."/>
        </authorList>
    </citation>
    <scope>NUCLEOTIDE SEQUENCE</scope>
    <source>
        <strain evidence="11">CBS 279.74</strain>
    </source>
</reference>
<feature type="compositionally biased region" description="Acidic residues" evidence="8">
    <location>
        <begin position="333"/>
        <end position="345"/>
    </location>
</feature>
<dbReference type="GO" id="GO:0045027">
    <property type="term" value="F:DNA end binding"/>
    <property type="evidence" value="ECO:0007669"/>
    <property type="project" value="TreeGrafter"/>
</dbReference>
<evidence type="ECO:0000259" key="10">
    <source>
        <dbReference type="Pfam" id="PF21928"/>
    </source>
</evidence>
<evidence type="ECO:0000313" key="12">
    <source>
        <dbReference type="Proteomes" id="UP000799428"/>
    </source>
</evidence>
<dbReference type="OrthoDB" id="2155935at2759"/>
<feature type="compositionally biased region" description="Acidic residues" evidence="8">
    <location>
        <begin position="290"/>
        <end position="299"/>
    </location>
</feature>
<gene>
    <name evidence="11" type="ORF">K504DRAFT_477599</name>
</gene>
<dbReference type="PANTHER" id="PTHR32235:SF1">
    <property type="entry name" value="NON-HOMOLOGOUS END-JOINING FACTOR 1"/>
    <property type="match status" value="1"/>
</dbReference>
<protein>
    <recommendedName>
        <fullName evidence="7">Non-homologous end-joining factor 1</fullName>
    </recommendedName>
</protein>
<dbReference type="PANTHER" id="PTHR32235">
    <property type="entry name" value="NON-HOMOLOGOUS END-JOINING FACTOR 1"/>
    <property type="match status" value="1"/>
</dbReference>
<dbReference type="Pfam" id="PF09302">
    <property type="entry name" value="XLF"/>
    <property type="match status" value="1"/>
</dbReference>
<dbReference type="Pfam" id="PF21928">
    <property type="entry name" value="XLF_CC"/>
    <property type="match status" value="1"/>
</dbReference>
<feature type="compositionally biased region" description="Basic and acidic residues" evidence="8">
    <location>
        <begin position="411"/>
        <end position="422"/>
    </location>
</feature>
<keyword evidence="2" id="KW-0227">DNA damage</keyword>
<dbReference type="EMBL" id="MU005772">
    <property type="protein sequence ID" value="KAF2708161.1"/>
    <property type="molecule type" value="Genomic_DNA"/>
</dbReference>
<organism evidence="11 12">
    <name type="scientific">Pleomassaria siparia CBS 279.74</name>
    <dbReference type="NCBI Taxonomy" id="1314801"/>
    <lineage>
        <taxon>Eukaryota</taxon>
        <taxon>Fungi</taxon>
        <taxon>Dikarya</taxon>
        <taxon>Ascomycota</taxon>
        <taxon>Pezizomycotina</taxon>
        <taxon>Dothideomycetes</taxon>
        <taxon>Pleosporomycetidae</taxon>
        <taxon>Pleosporales</taxon>
        <taxon>Pleomassariaceae</taxon>
        <taxon>Pleomassaria</taxon>
    </lineage>
</organism>
<feature type="domain" description="XLF-like coiled-coil region" evidence="10">
    <location>
        <begin position="130"/>
        <end position="179"/>
    </location>
</feature>
<feature type="compositionally biased region" description="Polar residues" evidence="8">
    <location>
        <begin position="349"/>
        <end position="367"/>
    </location>
</feature>
<evidence type="ECO:0000256" key="7">
    <source>
        <dbReference type="ARBA" id="ARBA00044529"/>
    </source>
</evidence>
<evidence type="ECO:0000259" key="9">
    <source>
        <dbReference type="Pfam" id="PF09302"/>
    </source>
</evidence>
<evidence type="ECO:0000256" key="3">
    <source>
        <dbReference type="ARBA" id="ARBA00023125"/>
    </source>
</evidence>
<evidence type="ECO:0000256" key="5">
    <source>
        <dbReference type="ARBA" id="ARBA00023242"/>
    </source>
</evidence>
<sequence length="532" mass="59312">MGCWRVLELSDAPSGPDIPQLLIKTAFGFKTYTVFLTDLNNIWSEELDFSAIVERASQQKSPIEVSKQDTTQLAILLEHVQISLTSADDTTCRITRDDTDGVVLNATARLPAPLDSLRWKFYLEKRTTITLRNELILPLLVSSHIQHERISSLVTSVTEKDKAITKLLDSFESSNLDLSTAFPSISGSKPGRRPIKREQAARYVPALQPFHEDSWKEETGELRDSRISTLALFQEALSQSNPKVPSRMKAKEEEDTWWKSIGSAPNSPEHKEKFRTVKAKSPATPHSEPSDDETEDEFETHENFNVQLRASPKKPTMLPEPTPPLVQKAKAESEDESTEDEEDLDAPPKSQSQSQARTSHRSPTTKAESSDSEPCHPPKPSSSTGVKPKGFRIGGAKLKKAVVDSPAHIASPERDRADHDNGDDANPPEASIPTRERTSTEPQIPVQVIRKPFRIGGKHKASDENTGASSEQSATTKPRSALPNLKTEAGTDSPTEEREETAEEKAERKRRELKRKNEELAKKQAQKKKKRF</sequence>
<evidence type="ECO:0000256" key="1">
    <source>
        <dbReference type="ARBA" id="ARBA00004123"/>
    </source>
</evidence>
<dbReference type="Proteomes" id="UP000799428">
    <property type="component" value="Unassembled WGS sequence"/>
</dbReference>
<evidence type="ECO:0000256" key="2">
    <source>
        <dbReference type="ARBA" id="ARBA00022763"/>
    </source>
</evidence>
<evidence type="ECO:0000256" key="6">
    <source>
        <dbReference type="ARBA" id="ARBA00025747"/>
    </source>
</evidence>
<name>A0A6G1K6T8_9PLEO</name>
<feature type="domain" description="XLF-like N-terminal" evidence="9">
    <location>
        <begin position="4"/>
        <end position="125"/>
    </location>
</feature>
<accession>A0A6G1K6T8</accession>
<keyword evidence="4" id="KW-0234">DNA repair</keyword>
<dbReference type="InterPro" id="IPR052287">
    <property type="entry name" value="NHEJ_factor"/>
</dbReference>
<comment type="subcellular location">
    <subcellularLocation>
        <location evidence="1">Nucleus</location>
    </subcellularLocation>
</comment>
<dbReference type="InterPro" id="IPR015381">
    <property type="entry name" value="XLF-like_N"/>
</dbReference>
<dbReference type="CDD" id="cd22285">
    <property type="entry name" value="HD_XLF_N"/>
    <property type="match status" value="1"/>
</dbReference>
<dbReference type="InterPro" id="IPR053829">
    <property type="entry name" value="XLF-like_CC"/>
</dbReference>
<keyword evidence="3" id="KW-0238">DNA-binding</keyword>
<keyword evidence="12" id="KW-1185">Reference proteome</keyword>
<dbReference type="AlphaFoldDB" id="A0A6G1K6T8"/>
<feature type="compositionally biased region" description="Polar residues" evidence="8">
    <location>
        <begin position="464"/>
        <end position="478"/>
    </location>
</feature>
<keyword evidence="5" id="KW-0539">Nucleus</keyword>
<feature type="region of interest" description="Disordered" evidence="8">
    <location>
        <begin position="238"/>
        <end position="532"/>
    </location>
</feature>
<comment type="similarity">
    <text evidence="6">Belongs to the XRCC4-XLF family. XLF subfamily.</text>
</comment>
<evidence type="ECO:0000313" key="11">
    <source>
        <dbReference type="EMBL" id="KAF2708161.1"/>
    </source>
</evidence>
<dbReference type="Gene3D" id="2.170.210.10">
    <property type="entry name" value="DNA double-strand break repair and VJ recombination XRCC4, N-terminal"/>
    <property type="match status" value="1"/>
</dbReference>
<dbReference type="GO" id="GO:0032807">
    <property type="term" value="C:DNA ligase IV complex"/>
    <property type="evidence" value="ECO:0007669"/>
    <property type="project" value="TreeGrafter"/>
</dbReference>
<evidence type="ECO:0000256" key="4">
    <source>
        <dbReference type="ARBA" id="ARBA00023204"/>
    </source>
</evidence>
<evidence type="ECO:0000256" key="8">
    <source>
        <dbReference type="SAM" id="MobiDB-lite"/>
    </source>
</evidence>
<proteinExistence type="inferred from homology"/>
<dbReference type="InterPro" id="IPR038051">
    <property type="entry name" value="XRCC4-like_N_sf"/>
</dbReference>
<feature type="compositionally biased region" description="Basic and acidic residues" evidence="8">
    <location>
        <begin position="503"/>
        <end position="522"/>
    </location>
</feature>
<dbReference type="GO" id="GO:0006303">
    <property type="term" value="P:double-strand break repair via nonhomologous end joining"/>
    <property type="evidence" value="ECO:0007669"/>
    <property type="project" value="TreeGrafter"/>
</dbReference>